<reference evidence="1" key="1">
    <citation type="journal article" date="2018" name="Virology">
        <title>A giant virus infecting green algae encodes key fermentation genes.</title>
        <authorList>
            <person name="Schvarcz C.R."/>
            <person name="Steward G.F."/>
        </authorList>
    </citation>
    <scope>NUCLEOTIDE SEQUENCE [LARGE SCALE GENOMIC DNA]</scope>
</reference>
<evidence type="ECO:0000313" key="1">
    <source>
        <dbReference type="EMBL" id="AUF82592.1"/>
    </source>
</evidence>
<keyword evidence="2" id="KW-1185">Reference proteome</keyword>
<proteinExistence type="predicted"/>
<dbReference type="Proteomes" id="UP000244773">
    <property type="component" value="Segment"/>
</dbReference>
<gene>
    <name evidence="1" type="ORF">TetV_510</name>
</gene>
<protein>
    <submittedName>
        <fullName evidence="1">Uncharacterized protein</fullName>
    </submittedName>
</protein>
<accession>A0A2P0VNX3</accession>
<organism evidence="1">
    <name type="scientific">Tetraselmis virus 1</name>
    <dbReference type="NCBI Taxonomy" id="2060617"/>
    <lineage>
        <taxon>Viruses</taxon>
        <taxon>Varidnaviria</taxon>
        <taxon>Bamfordvirae</taxon>
        <taxon>Nucleocytoviricota</taxon>
        <taxon>Megaviricetes</taxon>
        <taxon>Imitervirales</taxon>
        <taxon>Allomimiviridae</taxon>
        <taxon>Oceanusvirus</taxon>
        <taxon>Oceanusvirus kaneohense</taxon>
    </lineage>
</organism>
<evidence type="ECO:0000313" key="2">
    <source>
        <dbReference type="Proteomes" id="UP000244773"/>
    </source>
</evidence>
<sequence>MDETVTVVVDKNKDLQISPDRHHQYIQRITKYTKCNFFKYIKKISKL</sequence>
<dbReference type="EMBL" id="KY322437">
    <property type="protein sequence ID" value="AUF82592.1"/>
    <property type="molecule type" value="Genomic_DNA"/>
</dbReference>
<name>A0A2P0VNX3_9VIRU</name>